<evidence type="ECO:0008006" key="11">
    <source>
        <dbReference type="Google" id="ProtNLM"/>
    </source>
</evidence>
<sequence length="932" mass="106594">MAEIAVSSALDKLLPLIADEANLLRGISKEFADIKKELEYIQAFLKDADRKAAAEGDNTDDRIKIWVKELREASFSIEDVIDEYMILVEQQPRDPGCATSLCKVIHFIKTLMPRRQIASKIKQAKSSVHGIKQRGVDYHFLIHSSLQLGPSRYRGSHNNVQWHDPRMHSRYLDEAEVVGLEDTRDELIGWLVEGPAERTVISVVGMGGLGKTTLAGRVFNNQKVISHFDYHAWITVSQSYTVEGLMRNLLKNLCKEKMGDLLEGISEMDRDSLIDEVRNHLKQKRYVVIFDDVWSVELWGQIENAMFDNNNGSRILVTTRMEGVVNSCKKSPSDQVHKLEPLTKQESMELFCKMAFRCHNNGRCPEELKKISTDFVEKCKGLPLAIVAIASLLSGKEKTPFEWEKIRRSLSSEMDKNPHLIGIAKILGFSYDDLPHYLKSCLLYFGVYPENYEVKSKRLFRQWIAEGFVKDEEGKTLEDVAEQYLTELIGTNLVQVSSFTTDGKAKSCRVHDLIHDMILRKFKDLSFCQHISKKDESMSSGMVRRLSIETISNDLMGSSKSLHARSLLIFADENEAWNTNFVQRIPTKYKLLKVFDFEDGPSHYISIHENWGNLAHLKYLNLRNSNMPSLKFIGKLQNLETLDIRNTSIKKLPKEIRKLRKLRHLLGDDMKLFQLKNCLGGLTSLQTLRHVKLTMENDDGVELIRELGKLKQLRNFCLTGVREEQGSALCSSISEMTNLEKLRIESYGVQVIDLPFISSLPMLRKLSLFGKLKKLPEWVPQLQNLVKLSLEYSELTNDPLKSLQNMPYLLFLGMYKAYKGESLYFEDGGFQQLRELSLGGLRNLESIIIDKGALHSLKKLKFWGIRKLKKVPPGIQHLKKLEVLDIRNMPYEFNECIAPDGGPEHPIIQHVGLVEITTDFAQTRIISHLSTH</sequence>
<dbReference type="PANTHER" id="PTHR23155:SF1052">
    <property type="entry name" value="DISEASE RESISTANCE PROTEIN RPM1"/>
    <property type="match status" value="1"/>
</dbReference>
<evidence type="ECO:0000259" key="4">
    <source>
        <dbReference type="Pfam" id="PF00931"/>
    </source>
</evidence>
<dbReference type="eggNOG" id="KOG4658">
    <property type="taxonomic scope" value="Eukaryota"/>
</dbReference>
<dbReference type="RefSeq" id="XP_003556794.1">
    <property type="nucleotide sequence ID" value="XM_003556746.4"/>
</dbReference>
<feature type="domain" description="Disease resistance N-terminal" evidence="5">
    <location>
        <begin position="5"/>
        <end position="95"/>
    </location>
</feature>
<keyword evidence="2" id="KW-0547">Nucleotide-binding</keyword>
<dbReference type="InterPro" id="IPR038005">
    <property type="entry name" value="RX-like_CC"/>
</dbReference>
<dbReference type="PRINTS" id="PR00364">
    <property type="entry name" value="DISEASERSIST"/>
</dbReference>
<dbReference type="FunFam" id="1.10.10.10:FF:000322">
    <property type="entry name" value="Probable disease resistance protein At1g63360"/>
    <property type="match status" value="1"/>
</dbReference>
<dbReference type="Gene3D" id="1.10.8.430">
    <property type="entry name" value="Helical domain of apoptotic protease-activating factors"/>
    <property type="match status" value="1"/>
</dbReference>
<dbReference type="InterPro" id="IPR044974">
    <property type="entry name" value="Disease_R_plants"/>
</dbReference>
<feature type="domain" description="NB-ARC" evidence="4">
    <location>
        <begin position="181"/>
        <end position="357"/>
    </location>
</feature>
<dbReference type="InterPro" id="IPR002182">
    <property type="entry name" value="NB-ARC"/>
</dbReference>
<dbReference type="InterPro" id="IPR036388">
    <property type="entry name" value="WH-like_DNA-bd_sf"/>
</dbReference>
<dbReference type="InterPro" id="IPR042197">
    <property type="entry name" value="Apaf_helical"/>
</dbReference>
<dbReference type="GO" id="GO:0043531">
    <property type="term" value="F:ADP binding"/>
    <property type="evidence" value="ECO:0007669"/>
    <property type="project" value="InterPro"/>
</dbReference>
<dbReference type="GeneID" id="100789363"/>
<dbReference type="Pfam" id="PF18052">
    <property type="entry name" value="Rx_N"/>
    <property type="match status" value="1"/>
</dbReference>
<dbReference type="InterPro" id="IPR041118">
    <property type="entry name" value="Rx_N"/>
</dbReference>
<dbReference type="Gene3D" id="3.80.10.10">
    <property type="entry name" value="Ribonuclease Inhibitor"/>
    <property type="match status" value="1"/>
</dbReference>
<keyword evidence="3" id="KW-0611">Plant defense</keyword>
<dbReference type="Gramene" id="KRG89708">
    <property type="protein sequence ID" value="KRG89708"/>
    <property type="gene ID" value="GLYMA_20G042700"/>
</dbReference>
<dbReference type="AlphaFoldDB" id="I1NDY1"/>
<dbReference type="SUPFAM" id="SSF52058">
    <property type="entry name" value="L domain-like"/>
    <property type="match status" value="1"/>
</dbReference>
<evidence type="ECO:0000259" key="7">
    <source>
        <dbReference type="Pfam" id="PF23598"/>
    </source>
</evidence>
<dbReference type="KEGG" id="gmx:100789363"/>
<evidence type="ECO:0000256" key="1">
    <source>
        <dbReference type="ARBA" id="ARBA00022737"/>
    </source>
</evidence>
<dbReference type="Gene3D" id="1.10.10.10">
    <property type="entry name" value="Winged helix-like DNA-binding domain superfamily/Winged helix DNA-binding domain"/>
    <property type="match status" value="1"/>
</dbReference>
<reference evidence="8" key="3">
    <citation type="submission" date="2018-07" db="EMBL/GenBank/DDBJ databases">
        <title>WGS assembly of Glycine max.</title>
        <authorList>
            <person name="Schmutz J."/>
            <person name="Cannon S."/>
            <person name="Schlueter J."/>
            <person name="Ma J."/>
            <person name="Mitros T."/>
            <person name="Nelson W."/>
            <person name="Hyten D."/>
            <person name="Song Q."/>
            <person name="Thelen J."/>
            <person name="Cheng J."/>
            <person name="Xu D."/>
            <person name="Hellsten U."/>
            <person name="May G."/>
            <person name="Yu Y."/>
            <person name="Sakurai T."/>
            <person name="Umezawa T."/>
            <person name="Bhattacharyya M."/>
            <person name="Sandhu D."/>
            <person name="Valliyodan B."/>
            <person name="Lindquist E."/>
            <person name="Peto M."/>
            <person name="Grant D."/>
            <person name="Shu S."/>
            <person name="Goodstein D."/>
            <person name="Barry K."/>
            <person name="Futrell-Griggs M."/>
            <person name="Abernathy B."/>
            <person name="Du J."/>
            <person name="Tian Z."/>
            <person name="Zhu L."/>
            <person name="Gill N."/>
            <person name="Joshi T."/>
            <person name="Libault M."/>
            <person name="Sethuraman A."/>
            <person name="Zhang X."/>
            <person name="Shinozaki K."/>
            <person name="Nguyen H."/>
            <person name="Wing R."/>
            <person name="Cregan P."/>
            <person name="Specht J."/>
            <person name="Grimwood J."/>
            <person name="Rokhsar D."/>
            <person name="Stacey G."/>
            <person name="Shoemaker R."/>
            <person name="Jackson S."/>
        </authorList>
    </citation>
    <scope>NUCLEOTIDE SEQUENCE</scope>
    <source>
        <tissue evidence="8">Callus</tissue>
    </source>
</reference>
<dbReference type="InterPro" id="IPR058922">
    <property type="entry name" value="WHD_DRP"/>
</dbReference>
<evidence type="ECO:0000313" key="8">
    <source>
        <dbReference type="EMBL" id="KRG89708.1"/>
    </source>
</evidence>
<keyword evidence="1" id="KW-0677">Repeat</keyword>
<dbReference type="InterPro" id="IPR032675">
    <property type="entry name" value="LRR_dom_sf"/>
</dbReference>
<dbReference type="GO" id="GO:0098542">
    <property type="term" value="P:defense response to other organism"/>
    <property type="evidence" value="ECO:0000318"/>
    <property type="project" value="GO_Central"/>
</dbReference>
<dbReference type="FunFam" id="3.40.50.300:FF:001091">
    <property type="entry name" value="Probable disease resistance protein At1g61300"/>
    <property type="match status" value="1"/>
</dbReference>
<dbReference type="Pfam" id="PF23598">
    <property type="entry name" value="LRR_14"/>
    <property type="match status" value="1"/>
</dbReference>
<dbReference type="OrthoDB" id="598235at2759"/>
<evidence type="ECO:0000256" key="2">
    <source>
        <dbReference type="ARBA" id="ARBA00022741"/>
    </source>
</evidence>
<dbReference type="STRING" id="3847.I1NDY1"/>
<evidence type="ECO:0000259" key="5">
    <source>
        <dbReference type="Pfam" id="PF18052"/>
    </source>
</evidence>
<reference evidence="9" key="2">
    <citation type="submission" date="2018-02" db="UniProtKB">
        <authorList>
            <consortium name="EnsemblPlants"/>
        </authorList>
    </citation>
    <scope>IDENTIFICATION</scope>
    <source>
        <strain evidence="9">Williams 82</strain>
    </source>
</reference>
<evidence type="ECO:0000313" key="9">
    <source>
        <dbReference type="EnsemblPlants" id="KRG89708"/>
    </source>
</evidence>
<organism evidence="9">
    <name type="scientific">Glycine max</name>
    <name type="common">Soybean</name>
    <name type="synonym">Glycine hispida</name>
    <dbReference type="NCBI Taxonomy" id="3847"/>
    <lineage>
        <taxon>Eukaryota</taxon>
        <taxon>Viridiplantae</taxon>
        <taxon>Streptophyta</taxon>
        <taxon>Embryophyta</taxon>
        <taxon>Tracheophyta</taxon>
        <taxon>Spermatophyta</taxon>
        <taxon>Magnoliopsida</taxon>
        <taxon>eudicotyledons</taxon>
        <taxon>Gunneridae</taxon>
        <taxon>Pentapetalae</taxon>
        <taxon>rosids</taxon>
        <taxon>fabids</taxon>
        <taxon>Fabales</taxon>
        <taxon>Fabaceae</taxon>
        <taxon>Papilionoideae</taxon>
        <taxon>50 kb inversion clade</taxon>
        <taxon>NPAAA clade</taxon>
        <taxon>indigoferoid/millettioid clade</taxon>
        <taxon>Phaseoleae</taxon>
        <taxon>Glycine</taxon>
        <taxon>Glycine subgen. Soja</taxon>
    </lineage>
</organism>
<name>I1NDY1_SOYBN</name>
<reference evidence="8 9" key="1">
    <citation type="journal article" date="2010" name="Nature">
        <title>Genome sequence of the palaeopolyploid soybean.</title>
        <authorList>
            <person name="Schmutz J."/>
            <person name="Cannon S.B."/>
            <person name="Schlueter J."/>
            <person name="Ma J."/>
            <person name="Mitros T."/>
            <person name="Nelson W."/>
            <person name="Hyten D.L."/>
            <person name="Song Q."/>
            <person name="Thelen J.J."/>
            <person name="Cheng J."/>
            <person name="Xu D."/>
            <person name="Hellsten U."/>
            <person name="May G.D."/>
            <person name="Yu Y."/>
            <person name="Sakurai T."/>
            <person name="Umezawa T."/>
            <person name="Bhattacharyya M.K."/>
            <person name="Sandhu D."/>
            <person name="Valliyodan B."/>
            <person name="Lindquist E."/>
            <person name="Peto M."/>
            <person name="Grant D."/>
            <person name="Shu S."/>
            <person name="Goodstein D."/>
            <person name="Barry K."/>
            <person name="Futrell-Griggs M."/>
            <person name="Abernathy B."/>
            <person name="Du J."/>
            <person name="Tian Z."/>
            <person name="Zhu L."/>
            <person name="Gill N."/>
            <person name="Joshi T."/>
            <person name="Libault M."/>
            <person name="Sethuraman A."/>
            <person name="Zhang X.-C."/>
            <person name="Shinozaki K."/>
            <person name="Nguyen H.T."/>
            <person name="Wing R.A."/>
            <person name="Cregan P."/>
            <person name="Specht J."/>
            <person name="Grimwood J."/>
            <person name="Rokhsar D."/>
            <person name="Stacey G."/>
            <person name="Shoemaker R.C."/>
            <person name="Jackson S.A."/>
        </authorList>
    </citation>
    <scope>NUCLEOTIDE SEQUENCE [LARGE SCALE GENOMIC DNA]</scope>
    <source>
        <strain evidence="9">cv. Williams 82</strain>
        <tissue evidence="8">Callus</tissue>
    </source>
</reference>
<dbReference type="EnsemblPlants" id="KRG89708">
    <property type="protein sequence ID" value="KRG89708"/>
    <property type="gene ID" value="GLYMA_20G042700"/>
</dbReference>
<gene>
    <name evidence="9" type="primary">LOC100789363</name>
    <name evidence="8" type="ORF">GLYMA_20G042700</name>
</gene>
<dbReference type="Pfam" id="PF00931">
    <property type="entry name" value="NB-ARC"/>
    <property type="match status" value="1"/>
</dbReference>
<feature type="domain" description="Disease resistance protein winged helix" evidence="6">
    <location>
        <begin position="447"/>
        <end position="518"/>
    </location>
</feature>
<dbReference type="Pfam" id="PF23559">
    <property type="entry name" value="WHD_DRP"/>
    <property type="match status" value="1"/>
</dbReference>
<dbReference type="CDD" id="cd14798">
    <property type="entry name" value="RX-CC_like"/>
    <property type="match status" value="1"/>
</dbReference>
<dbReference type="Proteomes" id="UP000008827">
    <property type="component" value="Chromosome 20"/>
</dbReference>
<dbReference type="InterPro" id="IPR027417">
    <property type="entry name" value="P-loop_NTPase"/>
</dbReference>
<dbReference type="HOGENOM" id="CLU_000837_25_4_1"/>
<dbReference type="EMBL" id="CM000853">
    <property type="protein sequence ID" value="KRG89708.1"/>
    <property type="molecule type" value="Genomic_DNA"/>
</dbReference>
<evidence type="ECO:0000313" key="10">
    <source>
        <dbReference type="Proteomes" id="UP000008827"/>
    </source>
</evidence>
<proteinExistence type="predicted"/>
<dbReference type="Gene3D" id="1.20.5.4130">
    <property type="match status" value="1"/>
</dbReference>
<dbReference type="SUPFAM" id="SSF52540">
    <property type="entry name" value="P-loop containing nucleoside triphosphate hydrolases"/>
    <property type="match status" value="1"/>
</dbReference>
<dbReference type="Gene3D" id="3.40.50.300">
    <property type="entry name" value="P-loop containing nucleotide triphosphate hydrolases"/>
    <property type="match status" value="1"/>
</dbReference>
<dbReference type="InterPro" id="IPR055414">
    <property type="entry name" value="LRR_R13L4/SHOC2-like"/>
</dbReference>
<dbReference type="PANTHER" id="PTHR23155">
    <property type="entry name" value="DISEASE RESISTANCE PROTEIN RP"/>
    <property type="match status" value="1"/>
</dbReference>
<dbReference type="SMR" id="I1NDY1"/>
<dbReference type="PaxDb" id="3847-GLYMA20G08340.1"/>
<feature type="domain" description="Disease resistance R13L4/SHOC-2-like LRR" evidence="7">
    <location>
        <begin position="563"/>
        <end position="886"/>
    </location>
</feature>
<keyword evidence="10" id="KW-1185">Reference proteome</keyword>
<protein>
    <recommendedName>
        <fullName evidence="11">NBS-LRR type disease resistance protein</fullName>
    </recommendedName>
</protein>
<accession>I1NDY1</accession>
<evidence type="ECO:0000259" key="6">
    <source>
        <dbReference type="Pfam" id="PF23559"/>
    </source>
</evidence>
<dbReference type="OMA" id="ISIHENW"/>
<evidence type="ECO:0000256" key="3">
    <source>
        <dbReference type="ARBA" id="ARBA00022821"/>
    </source>
</evidence>